<dbReference type="AlphaFoldDB" id="K2JYG2"/>
<dbReference type="Pfam" id="PF14897">
    <property type="entry name" value="EpsG"/>
    <property type="match status" value="1"/>
</dbReference>
<feature type="transmembrane region" description="Helical" evidence="1">
    <location>
        <begin position="230"/>
        <end position="250"/>
    </location>
</feature>
<feature type="transmembrane region" description="Helical" evidence="1">
    <location>
        <begin position="315"/>
        <end position="335"/>
    </location>
</feature>
<feature type="transmembrane region" description="Helical" evidence="1">
    <location>
        <begin position="161"/>
        <end position="179"/>
    </location>
</feature>
<evidence type="ECO:0000256" key="1">
    <source>
        <dbReference type="SAM" id="Phobius"/>
    </source>
</evidence>
<feature type="transmembrane region" description="Helical" evidence="1">
    <location>
        <begin position="42"/>
        <end position="64"/>
    </location>
</feature>
<gene>
    <name evidence="2" type="ORF">B3C1_06799</name>
</gene>
<keyword evidence="3" id="KW-1185">Reference proteome</keyword>
<feature type="transmembrane region" description="Helical" evidence="1">
    <location>
        <begin position="355"/>
        <end position="386"/>
    </location>
</feature>
<feature type="transmembrane region" description="Helical" evidence="1">
    <location>
        <begin position="398"/>
        <end position="415"/>
    </location>
</feature>
<keyword evidence="1" id="KW-1133">Transmembrane helix</keyword>
<dbReference type="InterPro" id="IPR049458">
    <property type="entry name" value="EpsG-like"/>
</dbReference>
<dbReference type="RefSeq" id="WP_008483784.1">
    <property type="nucleotide sequence ID" value="NZ_AMRI01000008.1"/>
</dbReference>
<organism evidence="2 3">
    <name type="scientific">Gallaecimonas xiamenensis 3-C-1</name>
    <dbReference type="NCBI Taxonomy" id="745411"/>
    <lineage>
        <taxon>Bacteria</taxon>
        <taxon>Pseudomonadati</taxon>
        <taxon>Pseudomonadota</taxon>
        <taxon>Gammaproteobacteria</taxon>
        <taxon>Enterobacterales</taxon>
        <taxon>Gallaecimonadaceae</taxon>
        <taxon>Gallaecimonas</taxon>
    </lineage>
</organism>
<keyword evidence="1" id="KW-0812">Transmembrane</keyword>
<dbReference type="eggNOG" id="ENOG5033J5E">
    <property type="taxonomic scope" value="Bacteria"/>
</dbReference>
<keyword evidence="1" id="KW-0472">Membrane</keyword>
<feature type="transmembrane region" description="Helical" evidence="1">
    <location>
        <begin position="76"/>
        <end position="98"/>
    </location>
</feature>
<reference evidence="2 3" key="1">
    <citation type="journal article" date="2012" name="J. Bacteriol.">
        <title>Genome Sequence of Gallaecimonas xiamenensis Type Strain 3-C-1.</title>
        <authorList>
            <person name="Lai Q."/>
            <person name="Wang L."/>
            <person name="Wang W."/>
            <person name="Shao Z."/>
        </authorList>
    </citation>
    <scope>NUCLEOTIDE SEQUENCE [LARGE SCALE GENOMIC DNA]</scope>
    <source>
        <strain evidence="2 3">3-C-1</strain>
    </source>
</reference>
<dbReference type="Proteomes" id="UP000006755">
    <property type="component" value="Unassembled WGS sequence"/>
</dbReference>
<evidence type="ECO:0000313" key="3">
    <source>
        <dbReference type="Proteomes" id="UP000006755"/>
    </source>
</evidence>
<feature type="transmembrane region" description="Helical" evidence="1">
    <location>
        <begin position="262"/>
        <end position="280"/>
    </location>
</feature>
<name>K2JYG2_9GAMM</name>
<accession>K2JYG2</accession>
<feature type="transmembrane region" description="Helical" evidence="1">
    <location>
        <begin position="191"/>
        <end position="210"/>
    </location>
</feature>
<proteinExistence type="predicted"/>
<comment type="caution">
    <text evidence="2">The sequence shown here is derived from an EMBL/GenBank/DDBJ whole genome shotgun (WGS) entry which is preliminary data.</text>
</comment>
<protein>
    <submittedName>
        <fullName evidence="2">Uncharacterized protein</fullName>
    </submittedName>
</protein>
<sequence>MRLWEESLKFLRGSTLIVYSNPSKVSHPTGAMLAPVVNMGTVIILMAYSPAILFLYCILSMLLLSYSSSRYNQDTNIAKSFFVVLAIGISYATIIAAVSEPIFLYEESDFTTYYNNYLLFLHNDFSSDFFEFGAGLEVGVPLLNYFLSIIIGGEYPNIVRLFYSVLMVLLFNILIFSFNKKKKLTVKELSLLYVMSFIFFKYGALLNHLRQGIASFFICYAVFSEGKKKWLPFLVAISFHASSLAIYPLVNFLLRSKDRRKLSIFILVSLVSAALLFLFVKILSQFMASSNILVLAKLVWAFSKVTELDNVLASLKLAFTASVYIVPILMIYIIKRIKYGKPSKNDDWLYNILSIYIYTLAFSFLPGISIRTLTPIYSILMGYLYFVSFTKITRFTQVREFSLIIIIFFFMNWIFSSPKYYYQYPMFDSSPFYYADQLFKTSGHVYRETLPSLEDKEIINPNR</sequence>
<dbReference type="EMBL" id="AMRI01000008">
    <property type="protein sequence ID" value="EKE75364.1"/>
    <property type="molecule type" value="Genomic_DNA"/>
</dbReference>
<evidence type="ECO:0000313" key="2">
    <source>
        <dbReference type="EMBL" id="EKE75364.1"/>
    </source>
</evidence>
<dbReference type="STRING" id="745411.B3C1_06799"/>